<evidence type="ECO:0000256" key="3">
    <source>
        <dbReference type="ARBA" id="ARBA00022989"/>
    </source>
</evidence>
<comment type="subcellular location">
    <subcellularLocation>
        <location evidence="1">Cell membrane</location>
        <topology evidence="1">Multi-pass membrane protein</topology>
    </subcellularLocation>
</comment>
<evidence type="ECO:0000313" key="8">
    <source>
        <dbReference type="EMBL" id="CCI54377.1"/>
    </source>
</evidence>
<organism evidence="8 9">
    <name type="scientific">Nostocoides jenkinsii Ben 74</name>
    <dbReference type="NCBI Taxonomy" id="1193518"/>
    <lineage>
        <taxon>Bacteria</taxon>
        <taxon>Bacillati</taxon>
        <taxon>Actinomycetota</taxon>
        <taxon>Actinomycetes</taxon>
        <taxon>Micrococcales</taxon>
        <taxon>Intrasporangiaceae</taxon>
        <taxon>Nostocoides</taxon>
    </lineage>
</organism>
<dbReference type="PROSITE" id="PS50850">
    <property type="entry name" value="MFS"/>
    <property type="match status" value="1"/>
</dbReference>
<keyword evidence="3 6" id="KW-1133">Transmembrane helix</keyword>
<dbReference type="Proteomes" id="UP000035720">
    <property type="component" value="Unassembled WGS sequence"/>
</dbReference>
<feature type="transmembrane region" description="Helical" evidence="6">
    <location>
        <begin position="67"/>
        <end position="87"/>
    </location>
</feature>
<dbReference type="InterPro" id="IPR036259">
    <property type="entry name" value="MFS_trans_sf"/>
</dbReference>
<feature type="transmembrane region" description="Helical" evidence="6">
    <location>
        <begin position="247"/>
        <end position="266"/>
    </location>
</feature>
<feature type="transmembrane region" description="Helical" evidence="6">
    <location>
        <begin position="328"/>
        <end position="348"/>
    </location>
</feature>
<feature type="transmembrane region" description="Helical" evidence="6">
    <location>
        <begin position="218"/>
        <end position="235"/>
    </location>
</feature>
<dbReference type="GO" id="GO:0005886">
    <property type="term" value="C:plasma membrane"/>
    <property type="evidence" value="ECO:0007669"/>
    <property type="project" value="UniProtKB-SubCell"/>
</dbReference>
<dbReference type="PANTHER" id="PTHR42718:SF39">
    <property type="entry name" value="ACTINORHODIN TRANSPORTER-RELATED"/>
    <property type="match status" value="1"/>
</dbReference>
<evidence type="ECO:0000256" key="2">
    <source>
        <dbReference type="ARBA" id="ARBA00022692"/>
    </source>
</evidence>
<dbReference type="OrthoDB" id="7375466at2"/>
<dbReference type="Pfam" id="PF07690">
    <property type="entry name" value="MFS_1"/>
    <property type="match status" value="1"/>
</dbReference>
<comment type="caution">
    <text evidence="8">The sequence shown here is derived from an EMBL/GenBank/DDBJ whole genome shotgun (WGS) entry which is preliminary data.</text>
</comment>
<name>A0A077MGB4_9MICO</name>
<dbReference type="InterPro" id="IPR020846">
    <property type="entry name" value="MFS_dom"/>
</dbReference>
<accession>A0A077MGB4</accession>
<evidence type="ECO:0000259" key="7">
    <source>
        <dbReference type="PROSITE" id="PS50850"/>
    </source>
</evidence>
<feature type="transmembrane region" description="Helical" evidence="6">
    <location>
        <begin position="155"/>
        <end position="179"/>
    </location>
</feature>
<dbReference type="EMBL" id="CAJC01000183">
    <property type="protein sequence ID" value="CCI54377.1"/>
    <property type="molecule type" value="Genomic_DNA"/>
</dbReference>
<dbReference type="InterPro" id="IPR011701">
    <property type="entry name" value="MFS"/>
</dbReference>
<dbReference type="PANTHER" id="PTHR42718">
    <property type="entry name" value="MAJOR FACILITATOR SUPERFAMILY MULTIDRUG TRANSPORTER MFSC"/>
    <property type="match status" value="1"/>
</dbReference>
<feature type="transmembrane region" description="Helical" evidence="6">
    <location>
        <begin position="463"/>
        <end position="484"/>
    </location>
</feature>
<feature type="transmembrane region" description="Helical" evidence="6">
    <location>
        <begin position="99"/>
        <end position="118"/>
    </location>
</feature>
<feature type="transmembrane region" description="Helical" evidence="6">
    <location>
        <begin position="32"/>
        <end position="55"/>
    </location>
</feature>
<dbReference type="GO" id="GO:0022857">
    <property type="term" value="F:transmembrane transporter activity"/>
    <property type="evidence" value="ECO:0007669"/>
    <property type="project" value="InterPro"/>
</dbReference>
<feature type="transmembrane region" description="Helical" evidence="6">
    <location>
        <begin position="287"/>
        <end position="308"/>
    </location>
</feature>
<feature type="region of interest" description="Disordered" evidence="5">
    <location>
        <begin position="1"/>
        <end position="21"/>
    </location>
</feature>
<dbReference type="SUPFAM" id="SSF103473">
    <property type="entry name" value="MFS general substrate transporter"/>
    <property type="match status" value="1"/>
</dbReference>
<protein>
    <submittedName>
        <fullName evidence="8">Putative transmembrane efflux protein</fullName>
    </submittedName>
</protein>
<evidence type="ECO:0000256" key="6">
    <source>
        <dbReference type="SAM" id="Phobius"/>
    </source>
</evidence>
<evidence type="ECO:0000256" key="4">
    <source>
        <dbReference type="ARBA" id="ARBA00023136"/>
    </source>
</evidence>
<feature type="transmembrane region" description="Helical" evidence="6">
    <location>
        <begin position="355"/>
        <end position="374"/>
    </location>
</feature>
<keyword evidence="2 6" id="KW-0812">Transmembrane</keyword>
<proteinExistence type="predicted"/>
<keyword evidence="9" id="KW-1185">Reference proteome</keyword>
<feature type="transmembrane region" description="Helical" evidence="6">
    <location>
        <begin position="386"/>
        <end position="409"/>
    </location>
</feature>
<dbReference type="Gene3D" id="1.20.1720.10">
    <property type="entry name" value="Multidrug resistance protein D"/>
    <property type="match status" value="1"/>
</dbReference>
<sequence>MSTTLAPPTVTPPTIPATHEPPALVTGRERTLALVSLLLSVTMELLDITIVNVALPTIESALGASASLLQWVVAAYPLAFGIALITGARLGDSFGRKRLFVLGLTGFTLASAACGFAPSVGALVAFRVLQGLAAAAMVPQVLTSIQVMYAPRERGLAMGLFSGLAGIAAVLGPIIGAVLTEGPGWRAVFLVNVPVGLIAVAAAVRFIPESRAETPARIDLRGVVVLSGGLFAILYPLTMGHELGWPLWSYAVMLAGAVVIAGFVVAQRRHERTGDEPLVATSLYGSRAFTGGSLVAASMFVTTAGYFLASTLYFQLGLGWSVLKAGLVNLPFAVVCTVTAGLGATVLLARLGRRVLILGASVMALGFALLALAVHGADATTSVWPFLPGLSVIGAGFGLVVSSAAPVALARVPLARAGAASGQFNTTVQLANAVGAAALGTLFFEIVTRHVADGPSEAFADGFLAILLLAIALMGVVIGAARIVPADIQDGLQPGAH</sequence>
<feature type="transmembrane region" description="Helical" evidence="6">
    <location>
        <begin position="185"/>
        <end position="206"/>
    </location>
</feature>
<dbReference type="PRINTS" id="PR01036">
    <property type="entry name" value="TCRTETB"/>
</dbReference>
<feature type="transmembrane region" description="Helical" evidence="6">
    <location>
        <begin position="124"/>
        <end position="143"/>
    </location>
</feature>
<feature type="domain" description="Major facilitator superfamily (MFS) profile" evidence="7">
    <location>
        <begin position="33"/>
        <end position="487"/>
    </location>
</feature>
<evidence type="ECO:0000313" key="9">
    <source>
        <dbReference type="Proteomes" id="UP000035720"/>
    </source>
</evidence>
<feature type="transmembrane region" description="Helical" evidence="6">
    <location>
        <begin position="430"/>
        <end position="451"/>
    </location>
</feature>
<keyword evidence="4 6" id="KW-0472">Membrane</keyword>
<dbReference type="AlphaFoldDB" id="A0A077MGB4"/>
<dbReference type="CDD" id="cd17321">
    <property type="entry name" value="MFS_MMR_MDR_like"/>
    <property type="match status" value="1"/>
</dbReference>
<evidence type="ECO:0000256" key="5">
    <source>
        <dbReference type="SAM" id="MobiDB-lite"/>
    </source>
</evidence>
<evidence type="ECO:0000256" key="1">
    <source>
        <dbReference type="ARBA" id="ARBA00004651"/>
    </source>
</evidence>
<dbReference type="RefSeq" id="WP_048544009.1">
    <property type="nucleotide sequence ID" value="NZ_HF571038.1"/>
</dbReference>
<dbReference type="Gene3D" id="1.20.1250.20">
    <property type="entry name" value="MFS general substrate transporter like domains"/>
    <property type="match status" value="1"/>
</dbReference>
<gene>
    <name evidence="8" type="ORF">BN13_70001</name>
</gene>
<dbReference type="STRING" id="1193518.BN13_70001"/>
<reference evidence="8 9" key="1">
    <citation type="journal article" date="2013" name="ISME J.">
        <title>A metabolic model for members of the genus Tetrasphaera involved in enhanced biological phosphorus removal.</title>
        <authorList>
            <person name="Kristiansen R."/>
            <person name="Nguyen H.T.T."/>
            <person name="Saunders A.M."/>
            <person name="Nielsen J.L."/>
            <person name="Wimmer R."/>
            <person name="Le V.Q."/>
            <person name="McIlroy S.J."/>
            <person name="Petrovski S."/>
            <person name="Seviour R.J."/>
            <person name="Calteau A."/>
            <person name="Nielsen K.L."/>
            <person name="Nielsen P.H."/>
        </authorList>
    </citation>
    <scope>NUCLEOTIDE SEQUENCE [LARGE SCALE GENOMIC DNA]</scope>
    <source>
        <strain evidence="8 9">Ben 74</strain>
    </source>
</reference>